<dbReference type="PANTHER" id="PTHR33269:SF17">
    <property type="entry name" value="NADH-UBIQUINONE OXIDOREDUCTASE CHAIN 6"/>
    <property type="match status" value="1"/>
</dbReference>
<sequence length="168" mass="18075">MEWLVFVPLAAMALVTAALVIVLRNPVYCALSLVGTFLALSGIYLLLQAQFIAVVQVIVYAGAIMVLFLFVVMLLDLGHELPAWLQRDRSRFLLGVGAAALLLLELAIPIGSNDSRAPQGPYTSEVVGAIGNAQLVGRLLFTDFLIPFEITSVILLIAIIGAMVLARR</sequence>
<feature type="transmembrane region" description="Helical" evidence="2">
    <location>
        <begin position="28"/>
        <end position="47"/>
    </location>
</feature>
<evidence type="ECO:0000256" key="2">
    <source>
        <dbReference type="RuleBase" id="RU004429"/>
    </source>
</evidence>
<dbReference type="KEGG" id="mox:DAMO_2694"/>
<keyword evidence="2" id="KW-1003">Cell membrane</keyword>
<accession>D5MKE5</accession>
<gene>
    <name evidence="3" type="primary">nuoJ</name>
    <name evidence="3" type="ORF">DAMO_2694</name>
</gene>
<evidence type="ECO:0000313" key="4">
    <source>
        <dbReference type="Proteomes" id="UP000006898"/>
    </source>
</evidence>
<reference evidence="3 4" key="1">
    <citation type="journal article" date="2010" name="Nature">
        <title>Nitrite-driven anaerobic methane oxidation by oxygenic bacteria.</title>
        <authorList>
            <person name="Ettwig K.F."/>
            <person name="Butler M.K."/>
            <person name="Le Paslier D."/>
            <person name="Pelletier E."/>
            <person name="Mangenot S."/>
            <person name="Kuypers M.M.M."/>
            <person name="Schreiber F."/>
            <person name="Dutilh B.E."/>
            <person name="Zedelius J."/>
            <person name="de Beer D."/>
            <person name="Gloerich J."/>
            <person name="Wessels H.J.C.T."/>
            <person name="van Allen T."/>
            <person name="Luesken F."/>
            <person name="Wu M."/>
            <person name="van de Pas-Schoonen K.T."/>
            <person name="Op den Camp H.J.M."/>
            <person name="Janssen-Megens E.M."/>
            <person name="Francoijs K-J."/>
            <person name="Stunnenberg H."/>
            <person name="Weissenbach J."/>
            <person name="Jetten M.S.M."/>
            <person name="Strous M."/>
        </authorList>
    </citation>
    <scope>NUCLEOTIDE SEQUENCE [LARGE SCALE GENOMIC DNA]</scope>
</reference>
<feature type="transmembrane region" description="Helical" evidence="2">
    <location>
        <begin position="90"/>
        <end position="111"/>
    </location>
</feature>
<comment type="subcellular location">
    <subcellularLocation>
        <location evidence="2">Cell membrane</location>
        <topology evidence="2">Multi-pass membrane protein</topology>
    </subcellularLocation>
</comment>
<keyword evidence="3" id="KW-0560">Oxidoreductase</keyword>
<keyword evidence="2" id="KW-0472">Membrane</keyword>
<organism evidence="3 4">
    <name type="scientific">Methylomirabilis oxygeniifera</name>
    <dbReference type="NCBI Taxonomy" id="671143"/>
    <lineage>
        <taxon>Bacteria</taxon>
        <taxon>Candidatus Methylomirabilota</taxon>
        <taxon>Candidatus Methylomirabilia</taxon>
        <taxon>Candidatus Methylomirabilales</taxon>
        <taxon>Candidatus Methylomirabilaceae</taxon>
        <taxon>Candidatus Methylomirabilis</taxon>
    </lineage>
</organism>
<dbReference type="GO" id="GO:0048038">
    <property type="term" value="F:quinone binding"/>
    <property type="evidence" value="ECO:0007669"/>
    <property type="project" value="UniProtKB-UniRule"/>
</dbReference>
<dbReference type="HOGENOM" id="CLU_085957_4_1_0"/>
<keyword evidence="2" id="KW-0520">NAD</keyword>
<dbReference type="PANTHER" id="PTHR33269">
    <property type="entry name" value="NADH-UBIQUINONE OXIDOREDUCTASE CHAIN 6"/>
    <property type="match status" value="1"/>
</dbReference>
<comment type="similarity">
    <text evidence="1 2">Belongs to the complex I subunit 6 family.</text>
</comment>
<dbReference type="GO" id="GO:0005886">
    <property type="term" value="C:plasma membrane"/>
    <property type="evidence" value="ECO:0007669"/>
    <property type="project" value="UniProtKB-SubCell"/>
</dbReference>
<comment type="catalytic activity">
    <reaction evidence="2">
        <text>a quinone + NADH + 5 H(+)(in) = a quinol + NAD(+) + 4 H(+)(out)</text>
        <dbReference type="Rhea" id="RHEA:57888"/>
        <dbReference type="ChEBI" id="CHEBI:15378"/>
        <dbReference type="ChEBI" id="CHEBI:24646"/>
        <dbReference type="ChEBI" id="CHEBI:57540"/>
        <dbReference type="ChEBI" id="CHEBI:57945"/>
        <dbReference type="ChEBI" id="CHEBI:132124"/>
    </reaction>
</comment>
<dbReference type="STRING" id="671143.DAMO_2694"/>
<evidence type="ECO:0000313" key="3">
    <source>
        <dbReference type="EMBL" id="CBE69767.1"/>
    </source>
</evidence>
<keyword evidence="2" id="KW-0874">Quinone</keyword>
<proteinExistence type="inferred from homology"/>
<dbReference type="eggNOG" id="COG0839">
    <property type="taxonomic scope" value="Bacteria"/>
</dbReference>
<evidence type="ECO:0000256" key="1">
    <source>
        <dbReference type="ARBA" id="ARBA00005698"/>
    </source>
</evidence>
<dbReference type="GO" id="GO:0016491">
    <property type="term" value="F:oxidoreductase activity"/>
    <property type="evidence" value="ECO:0007669"/>
    <property type="project" value="UniProtKB-KW"/>
</dbReference>
<dbReference type="PATRIC" id="fig|671143.5.peg.2367"/>
<dbReference type="AlphaFoldDB" id="D5MKE5"/>
<dbReference type="InterPro" id="IPR042106">
    <property type="entry name" value="Nuo/plastoQ_OxRdtase_6_NuoJ"/>
</dbReference>
<dbReference type="Pfam" id="PF00499">
    <property type="entry name" value="Oxidored_q3"/>
    <property type="match status" value="1"/>
</dbReference>
<dbReference type="EMBL" id="FP565575">
    <property type="protein sequence ID" value="CBE69767.1"/>
    <property type="molecule type" value="Genomic_DNA"/>
</dbReference>
<dbReference type="Gene3D" id="1.20.120.1200">
    <property type="entry name" value="NADH-ubiquinone/plastoquinone oxidoreductase chain 6, subunit NuoJ"/>
    <property type="match status" value="1"/>
</dbReference>
<dbReference type="InterPro" id="IPR001457">
    <property type="entry name" value="NADH_UbQ/plastoQ_OxRdtase_su6"/>
</dbReference>
<comment type="function">
    <text evidence="2">NDH-1 shuttles electrons from NADH, via FMN and iron-sulfur (Fe-S) centers, to quinones in the respiratory chain. Couples the redox reaction to proton translocation (for every two electrons transferred, four hydrogen ions are translocated across the cytoplasmic membrane), and thus conserves the redox energy in a proton gradient.</text>
</comment>
<keyword evidence="2" id="KW-0812">Transmembrane</keyword>
<feature type="transmembrane region" description="Helical" evidence="2">
    <location>
        <begin position="53"/>
        <end position="78"/>
    </location>
</feature>
<dbReference type="EC" id="7.1.1.-" evidence="2"/>
<feature type="transmembrane region" description="Helical" evidence="2">
    <location>
        <begin position="144"/>
        <end position="166"/>
    </location>
</feature>
<name>D5MKE5_METO1</name>
<dbReference type="GO" id="GO:0008137">
    <property type="term" value="F:NADH dehydrogenase (ubiquinone) activity"/>
    <property type="evidence" value="ECO:0007669"/>
    <property type="project" value="UniProtKB-UniRule"/>
</dbReference>
<feature type="transmembrane region" description="Helical" evidence="2">
    <location>
        <begin position="6"/>
        <end position="23"/>
    </location>
</feature>
<protein>
    <recommendedName>
        <fullName evidence="2">NADH-quinone oxidoreductase subunit J</fullName>
        <ecNumber evidence="2">7.1.1.-</ecNumber>
    </recommendedName>
</protein>
<dbReference type="Proteomes" id="UP000006898">
    <property type="component" value="Chromosome"/>
</dbReference>
<keyword evidence="2" id="KW-1133">Transmembrane helix</keyword>